<dbReference type="InterPro" id="IPR035919">
    <property type="entry name" value="EAL_sf"/>
</dbReference>
<dbReference type="SMART" id="SM00052">
    <property type="entry name" value="EAL"/>
    <property type="match status" value="1"/>
</dbReference>
<comment type="caution">
    <text evidence="4">The sequence shown here is derived from an EMBL/GenBank/DDBJ whole genome shotgun (WGS) entry which is preliminary data.</text>
</comment>
<dbReference type="CDD" id="cd01949">
    <property type="entry name" value="GGDEF"/>
    <property type="match status" value="1"/>
</dbReference>
<feature type="transmembrane region" description="Helical" evidence="1">
    <location>
        <begin position="161"/>
        <end position="181"/>
    </location>
</feature>
<feature type="domain" description="GGDEF" evidence="3">
    <location>
        <begin position="474"/>
        <end position="606"/>
    </location>
</feature>
<dbReference type="InterPro" id="IPR052155">
    <property type="entry name" value="Biofilm_reg_signaling"/>
</dbReference>
<dbReference type="PANTHER" id="PTHR44757">
    <property type="entry name" value="DIGUANYLATE CYCLASE DGCP"/>
    <property type="match status" value="1"/>
</dbReference>
<organism evidence="4 5">
    <name type="scientific">Idiomarina aquatica</name>
    <dbReference type="NCBI Taxonomy" id="1327752"/>
    <lineage>
        <taxon>Bacteria</taxon>
        <taxon>Pseudomonadati</taxon>
        <taxon>Pseudomonadota</taxon>
        <taxon>Gammaproteobacteria</taxon>
        <taxon>Alteromonadales</taxon>
        <taxon>Idiomarinaceae</taxon>
        <taxon>Idiomarina</taxon>
    </lineage>
</organism>
<sequence length="871" mass="98122">MLGMAGFSNLVVSDNADIMPIMTPLLSLTTLITGVAIVSYQLQQWLITRLLGLILIVLGVYAAGWLTLQISLWLPTTSMVVGLVLLASSNRALSAQICRWSGLLLLLFATGLFVSLWLRGYTTSWATNPIAVTAAMVIILLVGGAFLLLPKALEQPTKRNFSGILVAATIVIATVVIWGILSNEHIDNIKSRGALNLQKSSEAISSRLDIQNKALVRLVSRWNHVAEDSWEQLIEVDTTTYLNDFELIQAMMLYQQQEFDNPLLTKATAPAELLIADIDSIKTWRQQQFKQQGAVVVEDSLATNEPRFILVFPINNPHYPARQLLVVLNLKKLLSVSKISYLDYFDTYLKLSDDYFLPINSQAFAPLSKHELAKKHFFQLSTSLPVFGEQPMTFHAVLNEPGIFWQNAAINQAVLLVGLLLAALFLATFDINRRLNRERKKLFTVAQFDSVTQLIRRDVLEQRMTEYLQKSPHLSCCVLFIDLDGFKAINDNLGLRIGNKLLHSVARRLQQNQQDNLQIARFSGDEFIVFAPDTDLQKGRELAKTFLRQIREKFDFYELDLYLTASIGLSVSKFHSTDAELLIQNADVAMSHAKRSGGNTFEVFADKMAIQYEHELHLRNKLQKAIEQREFEVYYQPYVSARGQRIIGAEALVRWPQPDGSFISPAEFIPIAEQTGQIVPLSKLIMRAAIADLAKWQVGKNFTLSINLSVKQFQRENIIGTVSELAQEYQVPLQQLQFELTESVMVEDAQKVFRELAELRTIGCRVAIDDFGTGFSSLSYLSRLPIDTLKIDREFSQSIFTDPASPTICKAITDMAHGLNKMVIVEGIETPEQADFFMRQGCMGLQGFLFYKPMPFDEFDKTLAAETTQHE</sequence>
<reference evidence="5" key="1">
    <citation type="journal article" date="2018" name="Front. Microbiol.">
        <title>Genome-Based Analysis Reveals the Taxonomy and Diversity of the Family Idiomarinaceae.</title>
        <authorList>
            <person name="Liu Y."/>
            <person name="Lai Q."/>
            <person name="Shao Z."/>
        </authorList>
    </citation>
    <scope>NUCLEOTIDE SEQUENCE [LARGE SCALE GENOMIC DNA]</scope>
    <source>
        <strain evidence="5">SN-14</strain>
    </source>
</reference>
<dbReference type="Gene3D" id="3.30.70.270">
    <property type="match status" value="1"/>
</dbReference>
<keyword evidence="1" id="KW-0472">Membrane</keyword>
<feature type="transmembrane region" description="Helical" evidence="1">
    <location>
        <begin position="70"/>
        <end position="88"/>
    </location>
</feature>
<evidence type="ECO:0008006" key="6">
    <source>
        <dbReference type="Google" id="ProtNLM"/>
    </source>
</evidence>
<accession>A0AA94ECX9</accession>
<dbReference type="Proteomes" id="UP000286680">
    <property type="component" value="Unassembled WGS sequence"/>
</dbReference>
<feature type="transmembrane region" description="Helical" evidence="1">
    <location>
        <begin position="100"/>
        <end position="118"/>
    </location>
</feature>
<feature type="transmembrane region" description="Helical" evidence="1">
    <location>
        <begin position="20"/>
        <end position="39"/>
    </location>
</feature>
<evidence type="ECO:0000259" key="2">
    <source>
        <dbReference type="PROSITE" id="PS50883"/>
    </source>
</evidence>
<evidence type="ECO:0000313" key="4">
    <source>
        <dbReference type="EMBL" id="RUO40216.1"/>
    </source>
</evidence>
<dbReference type="CDD" id="cd01948">
    <property type="entry name" value="EAL"/>
    <property type="match status" value="1"/>
</dbReference>
<dbReference type="AlphaFoldDB" id="A0AA94ECX9"/>
<dbReference type="InterPro" id="IPR001633">
    <property type="entry name" value="EAL_dom"/>
</dbReference>
<feature type="transmembrane region" description="Helical" evidence="1">
    <location>
        <begin position="46"/>
        <end position="64"/>
    </location>
</feature>
<dbReference type="PANTHER" id="PTHR44757:SF2">
    <property type="entry name" value="BIOFILM ARCHITECTURE MAINTENANCE PROTEIN MBAA"/>
    <property type="match status" value="1"/>
</dbReference>
<dbReference type="SUPFAM" id="SSF141868">
    <property type="entry name" value="EAL domain-like"/>
    <property type="match status" value="1"/>
</dbReference>
<keyword evidence="1" id="KW-1133">Transmembrane helix</keyword>
<dbReference type="SUPFAM" id="SSF55073">
    <property type="entry name" value="Nucleotide cyclase"/>
    <property type="match status" value="1"/>
</dbReference>
<keyword evidence="1" id="KW-0812">Transmembrane</keyword>
<gene>
    <name evidence="4" type="ORF">CWE23_11425</name>
</gene>
<evidence type="ECO:0000256" key="1">
    <source>
        <dbReference type="SAM" id="Phobius"/>
    </source>
</evidence>
<feature type="transmembrane region" description="Helical" evidence="1">
    <location>
        <begin position="130"/>
        <end position="149"/>
    </location>
</feature>
<dbReference type="PROSITE" id="PS50887">
    <property type="entry name" value="GGDEF"/>
    <property type="match status" value="1"/>
</dbReference>
<proteinExistence type="predicted"/>
<evidence type="ECO:0000313" key="5">
    <source>
        <dbReference type="Proteomes" id="UP000286680"/>
    </source>
</evidence>
<dbReference type="InterPro" id="IPR043128">
    <property type="entry name" value="Rev_trsase/Diguanyl_cyclase"/>
</dbReference>
<name>A0AA94ECX9_9GAMM</name>
<evidence type="ECO:0000259" key="3">
    <source>
        <dbReference type="PROSITE" id="PS50887"/>
    </source>
</evidence>
<dbReference type="EMBL" id="PIPS01000004">
    <property type="protein sequence ID" value="RUO40216.1"/>
    <property type="molecule type" value="Genomic_DNA"/>
</dbReference>
<dbReference type="Pfam" id="PF00563">
    <property type="entry name" value="EAL"/>
    <property type="match status" value="1"/>
</dbReference>
<dbReference type="Gene3D" id="3.20.20.450">
    <property type="entry name" value="EAL domain"/>
    <property type="match status" value="1"/>
</dbReference>
<dbReference type="PROSITE" id="PS50883">
    <property type="entry name" value="EAL"/>
    <property type="match status" value="1"/>
</dbReference>
<dbReference type="InterPro" id="IPR029787">
    <property type="entry name" value="Nucleotide_cyclase"/>
</dbReference>
<dbReference type="Pfam" id="PF00990">
    <property type="entry name" value="GGDEF"/>
    <property type="match status" value="1"/>
</dbReference>
<protein>
    <recommendedName>
        <fullName evidence="6">Diguanylate cyclase (GGDEF)-like protein</fullName>
    </recommendedName>
</protein>
<dbReference type="InterPro" id="IPR000160">
    <property type="entry name" value="GGDEF_dom"/>
</dbReference>
<dbReference type="SMART" id="SM00267">
    <property type="entry name" value="GGDEF"/>
    <property type="match status" value="1"/>
</dbReference>
<feature type="domain" description="EAL" evidence="2">
    <location>
        <begin position="615"/>
        <end position="867"/>
    </location>
</feature>
<dbReference type="NCBIfam" id="TIGR00254">
    <property type="entry name" value="GGDEF"/>
    <property type="match status" value="1"/>
</dbReference>
<keyword evidence="5" id="KW-1185">Reference proteome</keyword>